<evidence type="ECO:0000313" key="3">
    <source>
        <dbReference type="Proteomes" id="UP000276133"/>
    </source>
</evidence>
<comment type="caution">
    <text evidence="2">The sequence shown here is derived from an EMBL/GenBank/DDBJ whole genome shotgun (WGS) entry which is preliminary data.</text>
</comment>
<dbReference type="Proteomes" id="UP000276133">
    <property type="component" value="Unassembled WGS sequence"/>
</dbReference>
<evidence type="ECO:0000256" key="1">
    <source>
        <dbReference type="SAM" id="Phobius"/>
    </source>
</evidence>
<accession>A0A3M7PSQ1</accession>
<dbReference type="AlphaFoldDB" id="A0A3M7PSQ1"/>
<keyword evidence="3" id="KW-1185">Reference proteome</keyword>
<feature type="transmembrane region" description="Helical" evidence="1">
    <location>
        <begin position="67"/>
        <end position="86"/>
    </location>
</feature>
<keyword evidence="1" id="KW-0812">Transmembrane</keyword>
<keyword evidence="1" id="KW-1133">Transmembrane helix</keyword>
<evidence type="ECO:0000313" key="2">
    <source>
        <dbReference type="EMBL" id="RNA01801.1"/>
    </source>
</evidence>
<organism evidence="2 3">
    <name type="scientific">Brachionus plicatilis</name>
    <name type="common">Marine rotifer</name>
    <name type="synonym">Brachionus muelleri</name>
    <dbReference type="NCBI Taxonomy" id="10195"/>
    <lineage>
        <taxon>Eukaryota</taxon>
        <taxon>Metazoa</taxon>
        <taxon>Spiralia</taxon>
        <taxon>Gnathifera</taxon>
        <taxon>Rotifera</taxon>
        <taxon>Eurotatoria</taxon>
        <taxon>Monogononta</taxon>
        <taxon>Pseudotrocha</taxon>
        <taxon>Ploima</taxon>
        <taxon>Brachionidae</taxon>
        <taxon>Brachionus</taxon>
    </lineage>
</organism>
<sequence length="112" mass="13332">MEDTKIGKLNFYKDSHPVFTFYLSDIFKPKPKKNRFEFIKIGKIQNFTVKILQKFGFFWPFSFLRNFTGIPINLLFFTFAILHSILEFNKFGMRLVGWGGTWKMMTIRTATL</sequence>
<proteinExistence type="predicted"/>
<reference evidence="2 3" key="1">
    <citation type="journal article" date="2018" name="Sci. Rep.">
        <title>Genomic signatures of local adaptation to the degree of environmental predictability in rotifers.</title>
        <authorList>
            <person name="Franch-Gras L."/>
            <person name="Hahn C."/>
            <person name="Garcia-Roger E.M."/>
            <person name="Carmona M.J."/>
            <person name="Serra M."/>
            <person name="Gomez A."/>
        </authorList>
    </citation>
    <scope>NUCLEOTIDE SEQUENCE [LARGE SCALE GENOMIC DNA]</scope>
    <source>
        <strain evidence="2">HYR1</strain>
    </source>
</reference>
<gene>
    <name evidence="2" type="ORF">BpHYR1_026343</name>
</gene>
<dbReference type="EMBL" id="REGN01009169">
    <property type="protein sequence ID" value="RNA01801.1"/>
    <property type="molecule type" value="Genomic_DNA"/>
</dbReference>
<keyword evidence="1" id="KW-0472">Membrane</keyword>
<protein>
    <submittedName>
        <fullName evidence="2">Uncharacterized protein</fullName>
    </submittedName>
</protein>
<name>A0A3M7PSQ1_BRAPC</name>